<protein>
    <submittedName>
        <fullName evidence="1">Uncharacterized protein</fullName>
    </submittedName>
</protein>
<comment type="caution">
    <text evidence="1">The sequence shown here is derived from an EMBL/GenBank/DDBJ whole genome shotgun (WGS) entry which is preliminary data.</text>
</comment>
<keyword evidence="2" id="KW-1185">Reference proteome</keyword>
<reference evidence="1 2" key="1">
    <citation type="submission" date="2023-02" db="EMBL/GenBank/DDBJ databases">
        <title>Dictyobacter halimunensis sp. nov., a new member of the class Ktedonobacteria from forest soil in a geothermal area.</title>
        <authorList>
            <person name="Rachmania M.K."/>
            <person name="Ningsih F."/>
            <person name="Sakai Y."/>
            <person name="Yabe S."/>
            <person name="Yokota A."/>
            <person name="Sjamsuridzal W."/>
        </authorList>
    </citation>
    <scope>NUCLEOTIDE SEQUENCE [LARGE SCALE GENOMIC DNA]</scope>
    <source>
        <strain evidence="1 2">S3.2.2.5</strain>
    </source>
</reference>
<gene>
    <name evidence="1" type="ORF">KDH_77730</name>
</gene>
<dbReference type="EMBL" id="BSRI01000002">
    <property type="protein sequence ID" value="GLV60955.1"/>
    <property type="molecule type" value="Genomic_DNA"/>
</dbReference>
<organism evidence="1 2">
    <name type="scientific">Dictyobacter halimunensis</name>
    <dbReference type="NCBI Taxonomy" id="3026934"/>
    <lineage>
        <taxon>Bacteria</taxon>
        <taxon>Bacillati</taxon>
        <taxon>Chloroflexota</taxon>
        <taxon>Ktedonobacteria</taxon>
        <taxon>Ktedonobacterales</taxon>
        <taxon>Dictyobacteraceae</taxon>
        <taxon>Dictyobacter</taxon>
    </lineage>
</organism>
<dbReference type="RefSeq" id="WP_338258198.1">
    <property type="nucleotide sequence ID" value="NZ_BSRI01000002.1"/>
</dbReference>
<proteinExistence type="predicted"/>
<dbReference type="Proteomes" id="UP001344906">
    <property type="component" value="Unassembled WGS sequence"/>
</dbReference>
<evidence type="ECO:0000313" key="2">
    <source>
        <dbReference type="Proteomes" id="UP001344906"/>
    </source>
</evidence>
<name>A0ABQ6G344_9CHLR</name>
<sequence>MGTQPLARLMCNIEIAPDNEYDADVTVVHEVGRELISALQQDGYAVASVYKGNTGGIALFYQVASGNVPLEDWPGEATDMLEELKYLLQTVSPIARKLWVAGRRALQAPASLGVELVLGDIELNLDPRDMEDEGRIALLAQTILQRYAGQRLPSSQRITLNGKIAHGRSGRRGL</sequence>
<accession>A0ABQ6G344</accession>
<evidence type="ECO:0000313" key="1">
    <source>
        <dbReference type="EMBL" id="GLV60955.1"/>
    </source>
</evidence>